<dbReference type="EMBL" id="BK015578">
    <property type="protein sequence ID" value="DAE14274.1"/>
    <property type="molecule type" value="Genomic_DNA"/>
</dbReference>
<evidence type="ECO:0000313" key="1">
    <source>
        <dbReference type="EMBL" id="DAE14274.1"/>
    </source>
</evidence>
<name>A0A8S5Q5I1_9CAUD</name>
<protein>
    <submittedName>
        <fullName evidence="1">Uncharacterized protein</fullName>
    </submittedName>
</protein>
<proteinExistence type="predicted"/>
<sequence length="29" mass="3455">MEVMTTRELIEALGHEIKVLEEEEYGKYN</sequence>
<organism evidence="1">
    <name type="scientific">Siphoviridae sp. ct0uL16</name>
    <dbReference type="NCBI Taxonomy" id="2825299"/>
    <lineage>
        <taxon>Viruses</taxon>
        <taxon>Duplodnaviria</taxon>
        <taxon>Heunggongvirae</taxon>
        <taxon>Uroviricota</taxon>
        <taxon>Caudoviricetes</taxon>
    </lineage>
</organism>
<accession>A0A8S5Q5I1</accession>
<reference evidence="1" key="1">
    <citation type="journal article" date="2021" name="Proc. Natl. Acad. Sci. U.S.A.">
        <title>A Catalog of Tens of Thousands of Viruses from Human Metagenomes Reveals Hidden Associations with Chronic Diseases.</title>
        <authorList>
            <person name="Tisza M.J."/>
            <person name="Buck C.B."/>
        </authorList>
    </citation>
    <scope>NUCLEOTIDE SEQUENCE</scope>
    <source>
        <strain evidence="1">Ct0uL16</strain>
    </source>
</reference>